<dbReference type="SMART" id="SM00241">
    <property type="entry name" value="ZP"/>
    <property type="match status" value="1"/>
</dbReference>
<dbReference type="InterPro" id="IPR001507">
    <property type="entry name" value="ZP_dom"/>
</dbReference>
<dbReference type="InterPro" id="IPR042235">
    <property type="entry name" value="ZP-C_dom"/>
</dbReference>
<keyword evidence="6" id="KW-1185">Reference proteome</keyword>
<feature type="domain" description="ZP" evidence="5">
    <location>
        <begin position="358"/>
        <end position="629"/>
    </location>
</feature>
<accession>A0A9Y3RUN2</accession>
<feature type="compositionally biased region" description="Low complexity" evidence="3">
    <location>
        <begin position="509"/>
        <end position="524"/>
    </location>
</feature>
<dbReference type="RefSeq" id="XP_005743991.1">
    <property type="nucleotide sequence ID" value="XM_005743934.2"/>
</dbReference>
<dbReference type="PANTHER" id="PTHR14002">
    <property type="entry name" value="ENDOGLIN/TGF-BETA RECEPTOR TYPE III"/>
    <property type="match status" value="1"/>
</dbReference>
<dbReference type="PANTHER" id="PTHR14002:SF43">
    <property type="entry name" value="DELTA-LIKE PROTEIN"/>
    <property type="match status" value="1"/>
</dbReference>
<keyword evidence="1 4" id="KW-0732">Signal</keyword>
<feature type="signal peptide" evidence="4">
    <location>
        <begin position="1"/>
        <end position="22"/>
    </location>
</feature>
<dbReference type="PROSITE" id="PS51034">
    <property type="entry name" value="ZP_2"/>
    <property type="match status" value="1"/>
</dbReference>
<name>A0A9Y3RUN2_9CICH</name>
<dbReference type="Proteomes" id="UP000695023">
    <property type="component" value="Unplaced"/>
</dbReference>
<dbReference type="GeneID" id="102215480"/>
<dbReference type="AlphaFoldDB" id="A0A9Y3RUN2"/>
<evidence type="ECO:0000256" key="3">
    <source>
        <dbReference type="SAM" id="MobiDB-lite"/>
    </source>
</evidence>
<protein>
    <submittedName>
        <fullName evidence="7">Uncharacterized protein LOC102215480</fullName>
    </submittedName>
</protein>
<reference evidence="7" key="1">
    <citation type="submission" date="2025-08" db="UniProtKB">
        <authorList>
            <consortium name="RefSeq"/>
        </authorList>
    </citation>
    <scope>IDENTIFICATION</scope>
</reference>
<evidence type="ECO:0000313" key="7">
    <source>
        <dbReference type="RefSeq" id="XP_005743991.1"/>
    </source>
</evidence>
<feature type="region of interest" description="Disordered" evidence="3">
    <location>
        <begin position="489"/>
        <end position="524"/>
    </location>
</feature>
<dbReference type="Gene3D" id="2.60.40.3210">
    <property type="entry name" value="Zona pellucida, ZP-N domain"/>
    <property type="match status" value="1"/>
</dbReference>
<feature type="compositionally biased region" description="Polar residues" evidence="3">
    <location>
        <begin position="489"/>
        <end position="501"/>
    </location>
</feature>
<evidence type="ECO:0000256" key="1">
    <source>
        <dbReference type="ARBA" id="ARBA00022729"/>
    </source>
</evidence>
<keyword evidence="2" id="KW-1015">Disulfide bond</keyword>
<dbReference type="Gene3D" id="2.60.40.4100">
    <property type="entry name" value="Zona pellucida, ZP-C domain"/>
    <property type="match status" value="1"/>
</dbReference>
<evidence type="ECO:0000256" key="4">
    <source>
        <dbReference type="SAM" id="SignalP"/>
    </source>
</evidence>
<gene>
    <name evidence="7" type="primary">LOC102215480</name>
</gene>
<evidence type="ECO:0000256" key="2">
    <source>
        <dbReference type="ARBA" id="ARBA00023157"/>
    </source>
</evidence>
<evidence type="ECO:0000259" key="5">
    <source>
        <dbReference type="PROSITE" id="PS51034"/>
    </source>
</evidence>
<sequence length="767" mass="82869">MLDRFKMHVLLLGLALLMLGLASDASSLGLTVHVVPLDSDGGKTVRAHFTVIAPSPCPSLSELCAPGEDCLVHTTPLPFTGTKPSDWCVRQWQKTVPSDYRATISLGSRTEFFVSINAEPVIRANSGRLNHPAFVALPPPLRARVNCPHDFHLSVKDLDGDKVRCRFASSDKGECVSCTQHSFIELDGEKCILSFTGQAPAGQYFIYLMVEDLIPSPRVNHATDLPLSSVPVHLSLTVEESYFSCSNEPVAIDRTPKDDSVLFVLPYQEEKINTDYRSEEESVLEFAVVGPPDLYRTGFTSVGPLATMAMAWIRSENNLTHLLPICFAANTKSLQSEPRCVWLYQRETRTLPAGTELKCEKTEMTLVLPITSLTNINLAELQLNSPTCPVNYNNTHVTATISLDGCGTKTVHSGPELVYTNTLKTVRPYSMISRQPLLILPLACRIPGVQVKGPNASIEMPTEKETFGEFRVWIEFYLPGTGPLAQFTRNPTFRSNVNSPQRVRRSVDSETGSNSSNSTGVSEESGSRIKQLDLYVRSNCSVVRAEMIVNDCIESETEDFAISRPILEQGCLASSNTLEIITTQNNSRVYRLDLSTIQTNGTTLYVQCTVNLCITTMPSRLCPNLCTSSRSQSTLVGSVFTSSYTVKSGPVSLVLTTPAPTTTAVANTTTAANTTSTNVTTATTATVTTTRTTNTASTSATPAVTAATTATSITTNTASTSATPAVTAATTTAVHNTAGSAPYQASSLATGVILTTFSIFLQKMLLC</sequence>
<organism evidence="6 7">
    <name type="scientific">Pundamilia nyererei</name>
    <dbReference type="NCBI Taxonomy" id="303518"/>
    <lineage>
        <taxon>Eukaryota</taxon>
        <taxon>Metazoa</taxon>
        <taxon>Chordata</taxon>
        <taxon>Craniata</taxon>
        <taxon>Vertebrata</taxon>
        <taxon>Euteleostomi</taxon>
        <taxon>Actinopterygii</taxon>
        <taxon>Neopterygii</taxon>
        <taxon>Teleostei</taxon>
        <taxon>Neoteleostei</taxon>
        <taxon>Acanthomorphata</taxon>
        <taxon>Ovalentaria</taxon>
        <taxon>Cichlomorphae</taxon>
        <taxon>Cichliformes</taxon>
        <taxon>Cichlidae</taxon>
        <taxon>African cichlids</taxon>
        <taxon>Pseudocrenilabrinae</taxon>
        <taxon>Haplochromini</taxon>
        <taxon>Pundamilia</taxon>
    </lineage>
</organism>
<evidence type="ECO:0000313" key="6">
    <source>
        <dbReference type="Proteomes" id="UP000695023"/>
    </source>
</evidence>
<feature type="chain" id="PRO_5041334504" evidence="4">
    <location>
        <begin position="23"/>
        <end position="767"/>
    </location>
</feature>
<proteinExistence type="predicted"/>